<comment type="caution">
    <text evidence="2">The sequence shown here is derived from an EMBL/GenBank/DDBJ whole genome shotgun (WGS) entry which is preliminary data.</text>
</comment>
<dbReference type="EMBL" id="JALLAZ020000921">
    <property type="protein sequence ID" value="KAL3784643.1"/>
    <property type="molecule type" value="Genomic_DNA"/>
</dbReference>
<sequence length="515" mass="57966">MPRVCGDRRQGRGGGGGTKLEPTTAQAVRNKANTKLDPPVKQKMTLAPPQRTASGASTAAIPYAYYQTIALMLVLIGWTNFYPRPPTDAQQKGVMASNAGKAAISQSKVDFVNLSSHPSEVNARIDVITISPNATVPLRTHTHIVPGTNHCWRECPFGRNNKIIYTNSWRAGLNDRISIIDDMANLAGYLCATLEFPLPSASLTPRHNGNRNVSSSLVWDDFLVVAAVEDPNVTRKQEPSLLLLRDLKDELNNITESQKYSNEQWIKVVSKSASTVLSEFEIIYSTVTTADKNTKHFCWFFELDWYEVENSLADHFKSMRLINPPLISRGLSKTPPAPTSCIYRITKKSPRAEKISNHLWNMLVAMDTEHLARNATIGYLHIRRTDTTKQCNTTLDRIRSYLECSFMDVSGNVTLLLGTDEKDPNYIAGIQHIVENELSHGHKLLHLDSWISRKLKLMAIQKDDVTGKWNDSSIPVSYLNNYHVYLFEKYISSKAAFKLEQRTRWCNDCDPINEV</sequence>
<keyword evidence="3" id="KW-1185">Reference proteome</keyword>
<dbReference type="Proteomes" id="UP001530315">
    <property type="component" value="Unassembled WGS sequence"/>
</dbReference>
<evidence type="ECO:0000313" key="2">
    <source>
        <dbReference type="EMBL" id="KAL3784643.1"/>
    </source>
</evidence>
<protein>
    <submittedName>
        <fullName evidence="2">Uncharacterized protein</fullName>
    </submittedName>
</protein>
<evidence type="ECO:0000313" key="3">
    <source>
        <dbReference type="Proteomes" id="UP001530315"/>
    </source>
</evidence>
<feature type="compositionally biased region" description="Basic and acidic residues" evidence="1">
    <location>
        <begin position="1"/>
        <end position="10"/>
    </location>
</feature>
<feature type="region of interest" description="Disordered" evidence="1">
    <location>
        <begin position="1"/>
        <end position="25"/>
    </location>
</feature>
<organism evidence="2 3">
    <name type="scientific">Stephanodiscus triporus</name>
    <dbReference type="NCBI Taxonomy" id="2934178"/>
    <lineage>
        <taxon>Eukaryota</taxon>
        <taxon>Sar</taxon>
        <taxon>Stramenopiles</taxon>
        <taxon>Ochrophyta</taxon>
        <taxon>Bacillariophyta</taxon>
        <taxon>Coscinodiscophyceae</taxon>
        <taxon>Thalassiosirophycidae</taxon>
        <taxon>Stephanodiscales</taxon>
        <taxon>Stephanodiscaceae</taxon>
        <taxon>Stephanodiscus</taxon>
    </lineage>
</organism>
<evidence type="ECO:0000256" key="1">
    <source>
        <dbReference type="SAM" id="MobiDB-lite"/>
    </source>
</evidence>
<reference evidence="2 3" key="1">
    <citation type="submission" date="2024-10" db="EMBL/GenBank/DDBJ databases">
        <title>Updated reference genomes for cyclostephanoid diatoms.</title>
        <authorList>
            <person name="Roberts W.R."/>
            <person name="Alverson A.J."/>
        </authorList>
    </citation>
    <scope>NUCLEOTIDE SEQUENCE [LARGE SCALE GENOMIC DNA]</scope>
    <source>
        <strain evidence="2 3">AJA276-08</strain>
    </source>
</reference>
<proteinExistence type="predicted"/>
<dbReference type="AlphaFoldDB" id="A0ABD3P987"/>
<name>A0ABD3P987_9STRA</name>
<accession>A0ABD3P987</accession>
<gene>
    <name evidence="2" type="ORF">ACHAW5_003833</name>
</gene>